<dbReference type="SUPFAM" id="SSF159594">
    <property type="entry name" value="XCC0632-like"/>
    <property type="match status" value="1"/>
</dbReference>
<gene>
    <name evidence="3" type="primary">pqiC</name>
    <name evidence="3" type="ORF">GCM10023095_30070</name>
</gene>
<dbReference type="EMBL" id="BAABFC010000025">
    <property type="protein sequence ID" value="GAA4503567.1"/>
    <property type="molecule type" value="Genomic_DNA"/>
</dbReference>
<dbReference type="Pfam" id="PF03886">
    <property type="entry name" value="ABC_trans_aux"/>
    <property type="match status" value="1"/>
</dbReference>
<evidence type="ECO:0000256" key="1">
    <source>
        <dbReference type="SAM" id="SignalP"/>
    </source>
</evidence>
<evidence type="ECO:0000313" key="3">
    <source>
        <dbReference type="EMBL" id="GAA4503567.1"/>
    </source>
</evidence>
<protein>
    <submittedName>
        <fullName evidence="3">Membrane integrity-associated transporter subunit PqiC</fullName>
    </submittedName>
</protein>
<feature type="chain" id="PRO_5045825412" evidence="1">
    <location>
        <begin position="22"/>
        <end position="189"/>
    </location>
</feature>
<evidence type="ECO:0000259" key="2">
    <source>
        <dbReference type="Pfam" id="PF03886"/>
    </source>
</evidence>
<comment type="caution">
    <text evidence="3">The sequence shown here is derived from an EMBL/GenBank/DDBJ whole genome shotgun (WGS) entry which is preliminary data.</text>
</comment>
<dbReference type="Gene3D" id="3.40.50.10610">
    <property type="entry name" value="ABC-type transport auxiliary lipoprotein component"/>
    <property type="match status" value="1"/>
</dbReference>
<proteinExistence type="predicted"/>
<keyword evidence="1" id="KW-0732">Signal</keyword>
<name>A0ABP8QKB1_9GAMM</name>
<reference evidence="4" key="1">
    <citation type="journal article" date="2019" name="Int. J. Syst. Evol. Microbiol.">
        <title>The Global Catalogue of Microorganisms (GCM) 10K type strain sequencing project: providing services to taxonomists for standard genome sequencing and annotation.</title>
        <authorList>
            <consortium name="The Broad Institute Genomics Platform"/>
            <consortium name="The Broad Institute Genome Sequencing Center for Infectious Disease"/>
            <person name="Wu L."/>
            <person name="Ma J."/>
        </authorList>
    </citation>
    <scope>NUCLEOTIDE SEQUENCE [LARGE SCALE GENOMIC DNA]</scope>
    <source>
        <strain evidence="4">JCM 32226</strain>
    </source>
</reference>
<dbReference type="InterPro" id="IPR005586">
    <property type="entry name" value="ABC_trans_aux"/>
</dbReference>
<sequence>MMRRSLRFLLPWLLVGCAAQPGPQYYALTLPSEPVVSSPARQGPLLQVQSLTLPDYLAQAGIAFQQDDIQLTLANQARWAEPLDRQLGALLLAKLEQDLPQVQLQGPQESGQQWRLNLFVDAFQGRFDGQAVIAGRWVLQGPQGERHSGRFNQLEPLSEDGYPALVRALQKGWLQQAHALAGQLQPLLH</sequence>
<dbReference type="RefSeq" id="WP_345014587.1">
    <property type="nucleotide sequence ID" value="NZ_BAABFC010000025.1"/>
</dbReference>
<organism evidence="3 4">
    <name type="scientific">Pseudaeromonas paramecii</name>
    <dbReference type="NCBI Taxonomy" id="2138166"/>
    <lineage>
        <taxon>Bacteria</taxon>
        <taxon>Pseudomonadati</taxon>
        <taxon>Pseudomonadota</taxon>
        <taxon>Gammaproteobacteria</taxon>
        <taxon>Aeromonadales</taxon>
        <taxon>Aeromonadaceae</taxon>
        <taxon>Pseudaeromonas</taxon>
    </lineage>
</organism>
<dbReference type="Proteomes" id="UP001501321">
    <property type="component" value="Unassembled WGS sequence"/>
</dbReference>
<keyword evidence="4" id="KW-1185">Reference proteome</keyword>
<accession>A0ABP8QKB1</accession>
<feature type="domain" description="ABC-type transport auxiliary lipoprotein component" evidence="2">
    <location>
        <begin position="26"/>
        <end position="181"/>
    </location>
</feature>
<evidence type="ECO:0000313" key="4">
    <source>
        <dbReference type="Proteomes" id="UP001501321"/>
    </source>
</evidence>
<feature type="signal peptide" evidence="1">
    <location>
        <begin position="1"/>
        <end position="21"/>
    </location>
</feature>